<gene>
    <name evidence="1" type="ORF">FYJ74_01715</name>
</gene>
<dbReference type="Proteomes" id="UP000473699">
    <property type="component" value="Unassembled WGS sequence"/>
</dbReference>
<reference evidence="1 2" key="1">
    <citation type="submission" date="2019-08" db="EMBL/GenBank/DDBJ databases">
        <title>In-depth cultivation of the pig gut microbiome towards novel bacterial diversity and tailored functional studies.</title>
        <authorList>
            <person name="Wylensek D."/>
            <person name="Hitch T.C.A."/>
            <person name="Clavel T."/>
        </authorList>
    </citation>
    <scope>NUCLEOTIDE SEQUENCE [LARGE SCALE GENOMIC DNA]</scope>
    <source>
        <strain evidence="1 2">SM-530-WT-4B</strain>
    </source>
</reference>
<name>A0A6L5Y901_9BACT</name>
<dbReference type="RefSeq" id="WP_154527887.1">
    <property type="nucleotide sequence ID" value="NZ_VUNH01000001.1"/>
</dbReference>
<dbReference type="EMBL" id="VUNH01000001">
    <property type="protein sequence ID" value="MST54770.1"/>
    <property type="molecule type" value="Genomic_DNA"/>
</dbReference>
<organism evidence="1 2">
    <name type="scientific">Pyramidobacter porci</name>
    <dbReference type="NCBI Taxonomy" id="2605789"/>
    <lineage>
        <taxon>Bacteria</taxon>
        <taxon>Thermotogati</taxon>
        <taxon>Synergistota</taxon>
        <taxon>Synergistia</taxon>
        <taxon>Synergistales</taxon>
        <taxon>Dethiosulfovibrionaceae</taxon>
        <taxon>Pyramidobacter</taxon>
    </lineage>
</organism>
<proteinExistence type="predicted"/>
<evidence type="ECO:0000313" key="1">
    <source>
        <dbReference type="EMBL" id="MST54770.1"/>
    </source>
</evidence>
<accession>A0A6L5Y901</accession>
<keyword evidence="2" id="KW-1185">Reference proteome</keyword>
<dbReference type="AlphaFoldDB" id="A0A6L5Y901"/>
<sequence>MRFLIDGTEWTFPHMESLSREEQLETLREKVSAEGRVIVDMLSDGESLDDGDLLTVPDGIDVDVLTNTPWGLGMELLEEIKDSLLEVFKRLQGILDGAEVFAASMLDGIYASLDWIGEVADGFRDAYPEYGGALPDAAPLRRSVETFQELMAAGRFAEAQAWHENEWKREVLPPFLDGVKQLRGWFESEDAKDSETPGEDTE</sequence>
<evidence type="ECO:0000313" key="2">
    <source>
        <dbReference type="Proteomes" id="UP000473699"/>
    </source>
</evidence>
<comment type="caution">
    <text evidence="1">The sequence shown here is derived from an EMBL/GenBank/DDBJ whole genome shotgun (WGS) entry which is preliminary data.</text>
</comment>
<protein>
    <submittedName>
        <fullName evidence="1">Uncharacterized protein</fullName>
    </submittedName>
</protein>